<accession>A0ACC1LTE1</accession>
<reference evidence="1" key="1">
    <citation type="submission" date="2022-07" db="EMBL/GenBank/DDBJ databases">
        <title>Phylogenomic reconstructions and comparative analyses of Kickxellomycotina fungi.</title>
        <authorList>
            <person name="Reynolds N.K."/>
            <person name="Stajich J.E."/>
            <person name="Barry K."/>
            <person name="Grigoriev I.V."/>
            <person name="Crous P."/>
            <person name="Smith M.E."/>
        </authorList>
    </citation>
    <scope>NUCLEOTIDE SEQUENCE</scope>
    <source>
        <strain evidence="1">CBS 190363</strain>
    </source>
</reference>
<dbReference type="EMBL" id="JANBVB010003455">
    <property type="protein sequence ID" value="KAJ2878810.1"/>
    <property type="molecule type" value="Genomic_DNA"/>
</dbReference>
<comment type="caution">
    <text evidence="1">The sequence shown here is derived from an EMBL/GenBank/DDBJ whole genome shotgun (WGS) entry which is preliminary data.</text>
</comment>
<sequence length="281" mass="31000">MSYCEFLNRWADICKRLCNGEMPKDVPLLQVSHSRSTLFEHLPDDRRALEDPTRELITTNSVFSKWLAWISPKTRNKVFGAALALSSVESHIFHLSASNIATLRASIQEFVTTGEHISDNDIITALLQMAVVQSETECKQEAAASRGYLSSFASYIFPSMYAQDSEFVTQIAFDTRPRLKGLSSARFAGNAALLRCLASPMDSLTSGINAQSLALAAQSVRKLVNGVNPQSIGQHVDTLHKDPLCFMRPTAHGMSKFTMGISNQSRFQLYTADFGSGAPVW</sequence>
<evidence type="ECO:0000313" key="2">
    <source>
        <dbReference type="Proteomes" id="UP001139981"/>
    </source>
</evidence>
<gene>
    <name evidence="1" type="ORF">IWW38_006239</name>
</gene>
<proteinExistence type="predicted"/>
<evidence type="ECO:0000313" key="1">
    <source>
        <dbReference type="EMBL" id="KAJ2878810.1"/>
    </source>
</evidence>
<organism evidence="1 2">
    <name type="scientific">Coemansia aciculifera</name>
    <dbReference type="NCBI Taxonomy" id="417176"/>
    <lineage>
        <taxon>Eukaryota</taxon>
        <taxon>Fungi</taxon>
        <taxon>Fungi incertae sedis</taxon>
        <taxon>Zoopagomycota</taxon>
        <taxon>Kickxellomycotina</taxon>
        <taxon>Kickxellomycetes</taxon>
        <taxon>Kickxellales</taxon>
        <taxon>Kickxellaceae</taxon>
        <taxon>Coemansia</taxon>
    </lineage>
</organism>
<protein>
    <submittedName>
        <fullName evidence="1">Uncharacterized protein</fullName>
    </submittedName>
</protein>
<name>A0ACC1LTE1_9FUNG</name>
<keyword evidence="2" id="KW-1185">Reference proteome</keyword>
<feature type="non-terminal residue" evidence="1">
    <location>
        <position position="281"/>
    </location>
</feature>
<dbReference type="Proteomes" id="UP001139981">
    <property type="component" value="Unassembled WGS sequence"/>
</dbReference>